<evidence type="ECO:0000313" key="1">
    <source>
        <dbReference type="EMBL" id="PVV03427.1"/>
    </source>
</evidence>
<dbReference type="STRING" id="133381.A0A2T9ZFX7"/>
<sequence>MHTWSCTFHVPDSLDLTQGAPLSPKGVNIDYEIKTWAADQNVTISFRNNRAGHGGVHGQNVITSSMGPTEAKNAEFLSYTFELPSDVPLSDHTVLSWSWINTIGSREYYMNRTDVAIKSKSMSFSVPEMLIANYDSRYLIITKFAGNYETDLNSLSVTPQPPNKTKQTSTIEDDPKIMIDVCGIPIQET</sequence>
<name>A0A2T9ZFX7_9FUNG</name>
<evidence type="ECO:0000313" key="2">
    <source>
        <dbReference type="Proteomes" id="UP000245609"/>
    </source>
</evidence>
<organism evidence="1 2">
    <name type="scientific">Smittium megazygosporum</name>
    <dbReference type="NCBI Taxonomy" id="133381"/>
    <lineage>
        <taxon>Eukaryota</taxon>
        <taxon>Fungi</taxon>
        <taxon>Fungi incertae sedis</taxon>
        <taxon>Zoopagomycota</taxon>
        <taxon>Kickxellomycotina</taxon>
        <taxon>Harpellomycetes</taxon>
        <taxon>Harpellales</taxon>
        <taxon>Legeriomycetaceae</taxon>
        <taxon>Smittium</taxon>
    </lineage>
</organism>
<comment type="caution">
    <text evidence="1">The sequence shown here is derived from an EMBL/GenBank/DDBJ whole genome shotgun (WGS) entry which is preliminary data.</text>
</comment>
<keyword evidence="2" id="KW-1185">Reference proteome</keyword>
<proteinExistence type="predicted"/>
<dbReference type="AlphaFoldDB" id="A0A2T9ZFX7"/>
<gene>
    <name evidence="1" type="ORF">BB560_002081</name>
</gene>
<dbReference type="OrthoDB" id="2342176at2759"/>
<dbReference type="EMBL" id="MBFS01000234">
    <property type="protein sequence ID" value="PVV03427.1"/>
    <property type="molecule type" value="Genomic_DNA"/>
</dbReference>
<evidence type="ECO:0008006" key="3">
    <source>
        <dbReference type="Google" id="ProtNLM"/>
    </source>
</evidence>
<dbReference type="Proteomes" id="UP000245609">
    <property type="component" value="Unassembled WGS sequence"/>
</dbReference>
<reference evidence="1 2" key="1">
    <citation type="journal article" date="2018" name="MBio">
        <title>Comparative Genomics Reveals the Core Gene Toolbox for the Fungus-Insect Symbiosis.</title>
        <authorList>
            <person name="Wang Y."/>
            <person name="Stata M."/>
            <person name="Wang W."/>
            <person name="Stajich J.E."/>
            <person name="White M.M."/>
            <person name="Moncalvo J.M."/>
        </authorList>
    </citation>
    <scope>NUCLEOTIDE SEQUENCE [LARGE SCALE GENOMIC DNA]</scope>
    <source>
        <strain evidence="1 2">SC-DP-2</strain>
    </source>
</reference>
<dbReference type="Gene3D" id="2.70.50.70">
    <property type="match status" value="1"/>
</dbReference>
<accession>A0A2T9ZFX7</accession>
<protein>
    <recommendedName>
        <fullName evidence="3">Chitin-binding type-4 domain-containing protein</fullName>
    </recommendedName>
</protein>